<dbReference type="Pfam" id="PF22352">
    <property type="entry name" value="K319L-like_PKD"/>
    <property type="match status" value="1"/>
</dbReference>
<dbReference type="AlphaFoldDB" id="A0A656HDY0"/>
<dbReference type="InterPro" id="IPR007280">
    <property type="entry name" value="Peptidase_C_arc/bac"/>
</dbReference>
<dbReference type="InterPro" id="IPR023827">
    <property type="entry name" value="Peptidase_S8_Asp-AS"/>
</dbReference>
<dbReference type="InterPro" id="IPR015500">
    <property type="entry name" value="Peptidase_S8_subtilisin-rel"/>
</dbReference>
<dbReference type="PRINTS" id="PR00723">
    <property type="entry name" value="SUBTILISIN"/>
</dbReference>
<feature type="domain" description="Peptidase C-terminal archaeal/bacterial" evidence="9">
    <location>
        <begin position="610"/>
        <end position="674"/>
    </location>
</feature>
<dbReference type="CDD" id="cd07496">
    <property type="entry name" value="Peptidases_S8_13"/>
    <property type="match status" value="1"/>
</dbReference>
<dbReference type="PANTHER" id="PTHR43806">
    <property type="entry name" value="PEPTIDASE S8"/>
    <property type="match status" value="1"/>
</dbReference>
<dbReference type="InterPro" id="IPR013783">
    <property type="entry name" value="Ig-like_fold"/>
</dbReference>
<accession>A0A656HDY0</accession>
<dbReference type="InterPro" id="IPR000209">
    <property type="entry name" value="Peptidase_S8/S53_dom"/>
</dbReference>
<dbReference type="GO" id="GO:0004252">
    <property type="term" value="F:serine-type endopeptidase activity"/>
    <property type="evidence" value="ECO:0007669"/>
    <property type="project" value="UniProtKB-UniRule"/>
</dbReference>
<feature type="domain" description="Peptidase S8/S53" evidence="8">
    <location>
        <begin position="158"/>
        <end position="450"/>
    </location>
</feature>
<evidence type="ECO:0000256" key="7">
    <source>
        <dbReference type="SAM" id="SignalP"/>
    </source>
</evidence>
<keyword evidence="3 5" id="KW-0378">Hydrolase</keyword>
<dbReference type="PROSITE" id="PS00137">
    <property type="entry name" value="SUBTILASE_HIS"/>
    <property type="match status" value="1"/>
</dbReference>
<evidence type="ECO:0000313" key="11">
    <source>
        <dbReference type="Proteomes" id="UP000005317"/>
    </source>
</evidence>
<evidence type="ECO:0000256" key="1">
    <source>
        <dbReference type="ARBA" id="ARBA00011073"/>
    </source>
</evidence>
<dbReference type="SUPFAM" id="SSF89260">
    <property type="entry name" value="Collagen-binding domain"/>
    <property type="match status" value="3"/>
</dbReference>
<evidence type="ECO:0000259" key="8">
    <source>
        <dbReference type="Pfam" id="PF00082"/>
    </source>
</evidence>
<dbReference type="Gene3D" id="3.40.50.200">
    <property type="entry name" value="Peptidase S8/S53 domain"/>
    <property type="match status" value="1"/>
</dbReference>
<dbReference type="SUPFAM" id="SSF52743">
    <property type="entry name" value="Subtilisin-like"/>
    <property type="match status" value="1"/>
</dbReference>
<name>A0A656HDY0_THINJ</name>
<feature type="chain" id="PRO_5024951834" evidence="7">
    <location>
        <begin position="21"/>
        <end position="932"/>
    </location>
</feature>
<protein>
    <submittedName>
        <fullName evidence="10">Peptidase S8 and S53 subtilisin kexin sedolisin</fullName>
    </submittedName>
</protein>
<dbReference type="Proteomes" id="UP000005317">
    <property type="component" value="Unassembled WGS sequence"/>
</dbReference>
<dbReference type="PROSITE" id="PS00138">
    <property type="entry name" value="SUBTILASE_SER"/>
    <property type="match status" value="1"/>
</dbReference>
<feature type="active site" description="Charge relay system" evidence="5">
    <location>
        <position position="166"/>
    </location>
</feature>
<feature type="signal peptide" evidence="7">
    <location>
        <begin position="1"/>
        <end position="20"/>
    </location>
</feature>
<evidence type="ECO:0000256" key="5">
    <source>
        <dbReference type="PROSITE-ProRule" id="PRU01240"/>
    </source>
</evidence>
<keyword evidence="11" id="KW-1185">Reference proteome</keyword>
<evidence type="ECO:0000313" key="10">
    <source>
        <dbReference type="EMBL" id="EIJ34184.1"/>
    </source>
</evidence>
<keyword evidence="7" id="KW-0732">Signal</keyword>
<comment type="similarity">
    <text evidence="1 5 6">Belongs to the peptidase S8 family.</text>
</comment>
<dbReference type="GO" id="GO:0006508">
    <property type="term" value="P:proteolysis"/>
    <property type="evidence" value="ECO:0007669"/>
    <property type="project" value="UniProtKB-KW"/>
</dbReference>
<organism evidence="10 11">
    <name type="scientific">Thiothrix nivea (strain ATCC 35100 / DSM 5205 / JP2)</name>
    <dbReference type="NCBI Taxonomy" id="870187"/>
    <lineage>
        <taxon>Bacteria</taxon>
        <taxon>Pseudomonadati</taxon>
        <taxon>Pseudomonadota</taxon>
        <taxon>Gammaproteobacteria</taxon>
        <taxon>Thiotrichales</taxon>
        <taxon>Thiotrichaceae</taxon>
        <taxon>Thiothrix</taxon>
    </lineage>
</organism>
<dbReference type="InterPro" id="IPR035986">
    <property type="entry name" value="PKD_dom_sf"/>
</dbReference>
<dbReference type="SUPFAM" id="SSF49299">
    <property type="entry name" value="PKD domain"/>
    <property type="match status" value="1"/>
</dbReference>
<evidence type="ECO:0000256" key="3">
    <source>
        <dbReference type="ARBA" id="ARBA00022801"/>
    </source>
</evidence>
<dbReference type="InterPro" id="IPR036852">
    <property type="entry name" value="Peptidase_S8/S53_dom_sf"/>
</dbReference>
<dbReference type="PANTHER" id="PTHR43806:SF11">
    <property type="entry name" value="CEREVISIN-RELATED"/>
    <property type="match status" value="1"/>
</dbReference>
<dbReference type="PROSITE" id="PS00136">
    <property type="entry name" value="SUBTILASE_ASP"/>
    <property type="match status" value="1"/>
</dbReference>
<evidence type="ECO:0000256" key="4">
    <source>
        <dbReference type="ARBA" id="ARBA00022825"/>
    </source>
</evidence>
<dbReference type="InterPro" id="IPR022398">
    <property type="entry name" value="Peptidase_S8_His-AS"/>
</dbReference>
<proteinExistence type="inferred from homology"/>
<dbReference type="InterPro" id="IPR023828">
    <property type="entry name" value="Peptidase_S8_Ser-AS"/>
</dbReference>
<feature type="active site" description="Charge relay system" evidence="5">
    <location>
        <position position="408"/>
    </location>
</feature>
<dbReference type="Pfam" id="PF00082">
    <property type="entry name" value="Peptidase_S8"/>
    <property type="match status" value="1"/>
</dbReference>
<dbReference type="Gene3D" id="2.60.120.380">
    <property type="match status" value="3"/>
</dbReference>
<evidence type="ECO:0000256" key="6">
    <source>
        <dbReference type="RuleBase" id="RU003355"/>
    </source>
</evidence>
<dbReference type="Pfam" id="PF04151">
    <property type="entry name" value="PPC"/>
    <property type="match status" value="3"/>
</dbReference>
<dbReference type="InterPro" id="IPR050131">
    <property type="entry name" value="Peptidase_S8_subtilisin-like"/>
</dbReference>
<sequence length="932" mass="96124" precursor="true">MLKKILAGVLCACLFSSAFATESTPVTMQPIAATDQIIVKLKPLPQTRRLSSPRAVVEAAVDAVGLGIHASYGRAMTADTHVIQLPAPMTLQEASDYATVLSSDPAVEYAEPDVLMYPDTVITPNDSAFTNQWQHASPNVYAGADNLPAAWGETSGSANVVVAVVDSGVINHRDLAPRLVGGSAALAGYDFISRATVGNDGDGRDSNPIDPGDWVGLEDIATPSYSTCGVRNSSWHGTHVAGTIGAVSNNAQGVAGVDWNARLLIARAMGKCGGYLSDIAEAIRWSAGETINGVSNPNPAHIINLSLGGSGACGPTYQDAIDAAMARGAVLVTTAGNGGTDVSNHRPANCTNVITVTALERDGSRPSFANTGSRVDIAAPGVSILSTLDGGKTGPANDNAYAYYKGTSVAAPHVSGVLALMLAANSRLTDGSIPSAELPLLLKQKLKASARPFVRGTASDCTTSTCGTGALDAYRAVMAVKTPPTANAGANQAVQVGASVTLHGSGADNTPAGAITRYDWEQTAGMPVSLSNRNSANPVFVAPAGAGTLTFRLTVTNNVGLGSSSYTNVTVAATGGSSCDPVSLTPGGSAPGQWDTACASSHRGSDRYARYYTFTLNQPATVTVDLASTQDTFLYLLQGSGADGSVLTYNDDSNGSTNSRIVRALPAGTYTLEATTYYTQRTGSFTLSLTTTASNPVTQPCTINPLGLGQQASGQWAAGCASVHRSSNHYAGYYSFTLTAAAKVTIDLASQQDTFLYLLEGNDSQGALLAFNDDSNGTLNSRIVRTLPAGTYTLEATTYAAARTGTFTLGLSTVSETDSCVPASLTLGQNTVGCWNAACVSAHRGSTYYAGYYRFSLAAPATVTLDLNSLEQDTFLYLLEGSGSQGEVLAFNDDSNGTLNSQITRTLSAGTYTLEATTYAAGSTGAFTVRVH</sequence>
<dbReference type="CDD" id="cd00146">
    <property type="entry name" value="PKD"/>
    <property type="match status" value="1"/>
</dbReference>
<dbReference type="Gene3D" id="2.60.40.10">
    <property type="entry name" value="Immunoglobulins"/>
    <property type="match status" value="1"/>
</dbReference>
<feature type="active site" description="Charge relay system" evidence="5">
    <location>
        <position position="236"/>
    </location>
</feature>
<feature type="domain" description="Peptidase C-terminal archaeal/bacterial" evidence="9">
    <location>
        <begin position="733"/>
        <end position="796"/>
    </location>
</feature>
<dbReference type="EMBL" id="JH651384">
    <property type="protein sequence ID" value="EIJ34184.1"/>
    <property type="molecule type" value="Genomic_DNA"/>
</dbReference>
<gene>
    <name evidence="10" type="ORF">Thini_1588</name>
</gene>
<feature type="domain" description="Peptidase C-terminal archaeal/bacterial" evidence="9">
    <location>
        <begin position="852"/>
        <end position="916"/>
    </location>
</feature>
<keyword evidence="2 5" id="KW-0645">Protease</keyword>
<dbReference type="RefSeq" id="WP_002708125.1">
    <property type="nucleotide sequence ID" value="NZ_JH651384.1"/>
</dbReference>
<dbReference type="InterPro" id="IPR034176">
    <property type="entry name" value="Peptidases_S8_13"/>
</dbReference>
<evidence type="ECO:0000259" key="9">
    <source>
        <dbReference type="Pfam" id="PF04151"/>
    </source>
</evidence>
<dbReference type="PROSITE" id="PS51892">
    <property type="entry name" value="SUBTILASE"/>
    <property type="match status" value="1"/>
</dbReference>
<reference evidence="11" key="1">
    <citation type="journal article" date="2011" name="Stand. Genomic Sci.">
        <title>Genome sequence of the filamentous, gliding Thiothrix nivea neotype strain (JP2(T)).</title>
        <authorList>
            <person name="Lapidus A."/>
            <person name="Nolan M."/>
            <person name="Lucas S."/>
            <person name="Glavina Del Rio T."/>
            <person name="Tice H."/>
            <person name="Cheng J.F."/>
            <person name="Tapia R."/>
            <person name="Han C."/>
            <person name="Goodwin L."/>
            <person name="Pitluck S."/>
            <person name="Liolios K."/>
            <person name="Pagani I."/>
            <person name="Ivanova N."/>
            <person name="Huntemann M."/>
            <person name="Mavromatis K."/>
            <person name="Mikhailova N."/>
            <person name="Pati A."/>
            <person name="Chen A."/>
            <person name="Palaniappan K."/>
            <person name="Land M."/>
            <person name="Brambilla E.M."/>
            <person name="Rohde M."/>
            <person name="Abt B."/>
            <person name="Verbarg S."/>
            <person name="Goker M."/>
            <person name="Bristow J."/>
            <person name="Eisen J.A."/>
            <person name="Markowitz V."/>
            <person name="Hugenholtz P."/>
            <person name="Kyrpides N.C."/>
            <person name="Klenk H.P."/>
            <person name="Woyke T."/>
        </authorList>
    </citation>
    <scope>NUCLEOTIDE SEQUENCE [LARGE SCALE GENOMIC DNA]</scope>
    <source>
        <strain evidence="11">ATCC 35100 / DSM 5205 / JP2</strain>
    </source>
</reference>
<evidence type="ECO:0000256" key="2">
    <source>
        <dbReference type="ARBA" id="ARBA00022670"/>
    </source>
</evidence>
<keyword evidence="4 5" id="KW-0720">Serine protease</keyword>